<dbReference type="SUPFAM" id="SSF56300">
    <property type="entry name" value="Metallo-dependent phosphatases"/>
    <property type="match status" value="1"/>
</dbReference>
<dbReference type="STRING" id="763034.HMPREF9446_03428"/>
<proteinExistence type="inferred from homology"/>
<dbReference type="Pfam" id="PF12320">
    <property type="entry name" value="SbcD_C"/>
    <property type="match status" value="1"/>
</dbReference>
<evidence type="ECO:0000259" key="9">
    <source>
        <dbReference type="Pfam" id="PF12320"/>
    </source>
</evidence>
<keyword evidence="7" id="KW-0235">DNA replication</keyword>
<keyword evidence="4 7" id="KW-0540">Nuclease</keyword>
<sequence>MKILHTSDWHLGHTLYNYDRSQEQEDFLRQLAEIVRHEKPDVMTVSGDIYHYSTPSAATQKMYTEGLLNIHKACPEMAIVVTAGNHDSSSKLEIDSSLWQHFGVTVIGNIERDCENVNLARHIIAIENGKGEKKGYVIAVPHIYPQNFPVLDAGTPREERQPRFFQALLDETEKQNTERLPVVLMAHLSITGSDRSGHDESIGGIDYVPLEDLGKGYDYLALGHIHCPQDIKGSSRRARYCGTPLPVSFDETYPHSVSIVELNGHEEPLTRTVAIENPIPLITLPHTPVPFEEALKQLEEYPGDKQAYIRLNVLIENYLAPDCNERAANAVKDKACKYCYIKSNREKQAADDSAKHLSIQEIQEMSPLDIARLYYRETEGEEMDEELCGMMGDVLRQIKEKPQSF</sequence>
<dbReference type="AlphaFoldDB" id="F3PXD6"/>
<evidence type="ECO:0000256" key="1">
    <source>
        <dbReference type="ARBA" id="ARBA00010555"/>
    </source>
</evidence>
<protein>
    <recommendedName>
        <fullName evidence="3 7">Nuclease SbcCD subunit D</fullName>
    </recommendedName>
</protein>
<keyword evidence="7" id="KW-0255">Endonuclease</keyword>
<evidence type="ECO:0000256" key="7">
    <source>
        <dbReference type="RuleBase" id="RU363069"/>
    </source>
</evidence>
<keyword evidence="11" id="KW-1185">Reference proteome</keyword>
<dbReference type="RefSeq" id="WP_009126642.1">
    <property type="nucleotide sequence ID" value="NZ_GL882691.1"/>
</dbReference>
<dbReference type="eggNOG" id="COG0420">
    <property type="taxonomic scope" value="Bacteria"/>
</dbReference>
<dbReference type="GeneID" id="86050811"/>
<reference evidence="10 11" key="1">
    <citation type="submission" date="2011-02" db="EMBL/GenBank/DDBJ databases">
        <authorList>
            <person name="Weinstock G."/>
            <person name="Sodergren E."/>
            <person name="Clifton S."/>
            <person name="Fulton L."/>
            <person name="Fulton B."/>
            <person name="Courtney L."/>
            <person name="Fronick C."/>
            <person name="Harrison M."/>
            <person name="Strong C."/>
            <person name="Farmer C."/>
            <person name="Delahaunty K."/>
            <person name="Markovic C."/>
            <person name="Hall O."/>
            <person name="Minx P."/>
            <person name="Tomlinson C."/>
            <person name="Mitreva M."/>
            <person name="Hou S."/>
            <person name="Chen J."/>
            <person name="Wollam A."/>
            <person name="Pepin K.H."/>
            <person name="Johnson M."/>
            <person name="Bhonagiri V."/>
            <person name="Zhang X."/>
            <person name="Suruliraj S."/>
            <person name="Warren W."/>
            <person name="Chinwalla A."/>
            <person name="Mardis E.R."/>
            <person name="Wilson R.K."/>
        </authorList>
    </citation>
    <scope>NUCLEOTIDE SEQUENCE [LARGE SCALE GENOMIC DNA]</scope>
    <source>
        <strain evidence="10 11">YIT 12057</strain>
    </source>
</reference>
<dbReference type="GO" id="GO:0004519">
    <property type="term" value="F:endonuclease activity"/>
    <property type="evidence" value="ECO:0007669"/>
    <property type="project" value="UniProtKB-KW"/>
</dbReference>
<dbReference type="NCBIfam" id="TIGR00619">
    <property type="entry name" value="sbcd"/>
    <property type="match status" value="1"/>
</dbReference>
<dbReference type="EMBL" id="AFBN01000098">
    <property type="protein sequence ID" value="EGF51708.1"/>
    <property type="molecule type" value="Genomic_DNA"/>
</dbReference>
<dbReference type="InterPro" id="IPR004593">
    <property type="entry name" value="SbcD"/>
</dbReference>
<dbReference type="InterPro" id="IPR050535">
    <property type="entry name" value="DNA_Repair-Maintenance_Comp"/>
</dbReference>
<dbReference type="InterPro" id="IPR029052">
    <property type="entry name" value="Metallo-depent_PP-like"/>
</dbReference>
<dbReference type="InterPro" id="IPR041796">
    <property type="entry name" value="Mre11_N"/>
</dbReference>
<evidence type="ECO:0000256" key="4">
    <source>
        <dbReference type="ARBA" id="ARBA00022722"/>
    </source>
</evidence>
<name>F3PXD6_9BACE</name>
<gene>
    <name evidence="7" type="primary">sbcD</name>
    <name evidence="10" type="ORF">HMPREF9446_03428</name>
</gene>
<evidence type="ECO:0000256" key="6">
    <source>
        <dbReference type="ARBA" id="ARBA00022839"/>
    </source>
</evidence>
<dbReference type="InterPro" id="IPR004843">
    <property type="entry name" value="Calcineurin-like_PHP"/>
</dbReference>
<dbReference type="PANTHER" id="PTHR30337:SF0">
    <property type="entry name" value="NUCLEASE SBCCD SUBUNIT D"/>
    <property type="match status" value="1"/>
</dbReference>
<feature type="domain" description="Calcineurin-like phosphoesterase" evidence="8">
    <location>
        <begin position="1"/>
        <end position="228"/>
    </location>
</feature>
<dbReference type="Proteomes" id="UP000003416">
    <property type="component" value="Unassembled WGS sequence"/>
</dbReference>
<evidence type="ECO:0000313" key="11">
    <source>
        <dbReference type="Proteomes" id="UP000003416"/>
    </source>
</evidence>
<comment type="caution">
    <text evidence="10">The sequence shown here is derived from an EMBL/GenBank/DDBJ whole genome shotgun (WGS) entry which is preliminary data.</text>
</comment>
<dbReference type="GO" id="GO:0008408">
    <property type="term" value="F:3'-5' exonuclease activity"/>
    <property type="evidence" value="ECO:0007669"/>
    <property type="project" value="InterPro"/>
</dbReference>
<keyword evidence="5 7" id="KW-0378">Hydrolase</keyword>
<comment type="function">
    <text evidence="7">SbcCD cleaves DNA hairpin structures. These structures can inhibit DNA replication and are intermediates in certain DNA recombination reactions. The complex acts as a 3'-&gt;5' double strand exonuclease that can open hairpins. It also has a 5' single-strand endonuclease activity.</text>
</comment>
<evidence type="ECO:0000256" key="3">
    <source>
        <dbReference type="ARBA" id="ARBA00013365"/>
    </source>
</evidence>
<keyword evidence="7" id="KW-0233">DNA recombination</keyword>
<keyword evidence="6 7" id="KW-0269">Exonuclease</keyword>
<dbReference type="HOGENOM" id="CLU_038045_2_1_10"/>
<dbReference type="GO" id="GO:0006260">
    <property type="term" value="P:DNA replication"/>
    <property type="evidence" value="ECO:0007669"/>
    <property type="project" value="UniProtKB-KW"/>
</dbReference>
<accession>F3PXD6</accession>
<organism evidence="10 11">
    <name type="scientific">Bacteroides fluxus YIT 12057</name>
    <dbReference type="NCBI Taxonomy" id="763034"/>
    <lineage>
        <taxon>Bacteria</taxon>
        <taxon>Pseudomonadati</taxon>
        <taxon>Bacteroidota</taxon>
        <taxon>Bacteroidia</taxon>
        <taxon>Bacteroidales</taxon>
        <taxon>Bacteroidaceae</taxon>
        <taxon>Bacteroides</taxon>
    </lineage>
</organism>
<evidence type="ECO:0000256" key="2">
    <source>
        <dbReference type="ARBA" id="ARBA00011322"/>
    </source>
</evidence>
<evidence type="ECO:0000313" key="10">
    <source>
        <dbReference type="EMBL" id="EGF51708.1"/>
    </source>
</evidence>
<comment type="similarity">
    <text evidence="1 7">Belongs to the SbcD family.</text>
</comment>
<dbReference type="GO" id="GO:0006310">
    <property type="term" value="P:DNA recombination"/>
    <property type="evidence" value="ECO:0007669"/>
    <property type="project" value="UniProtKB-KW"/>
</dbReference>
<feature type="domain" description="Nuclease SbcCD subunit D C-terminal" evidence="9">
    <location>
        <begin position="281"/>
        <end position="378"/>
    </location>
</feature>
<dbReference type="InterPro" id="IPR026843">
    <property type="entry name" value="SbcD_C"/>
</dbReference>
<dbReference type="Pfam" id="PF00149">
    <property type="entry name" value="Metallophos"/>
    <property type="match status" value="1"/>
</dbReference>
<dbReference type="CDD" id="cd00840">
    <property type="entry name" value="MPP_Mre11_N"/>
    <property type="match status" value="1"/>
</dbReference>
<evidence type="ECO:0000259" key="8">
    <source>
        <dbReference type="Pfam" id="PF00149"/>
    </source>
</evidence>
<evidence type="ECO:0000256" key="5">
    <source>
        <dbReference type="ARBA" id="ARBA00022801"/>
    </source>
</evidence>
<dbReference type="PANTHER" id="PTHR30337">
    <property type="entry name" value="COMPONENT OF ATP-DEPENDENT DSDNA EXONUCLEASE"/>
    <property type="match status" value="1"/>
</dbReference>
<dbReference type="Gene3D" id="3.60.21.10">
    <property type="match status" value="1"/>
</dbReference>
<comment type="subunit">
    <text evidence="2 7">Heterodimer of SbcC and SbcD.</text>
</comment>